<sequence length="347" mass="37731">MLLLASLVAGCASSAGTPAAQGGPCTAPVLGAQFHGLWSDYDDATREQVLEELAASGVRSVRLDVSWAALEPAQGSFDRTETARLDDVLDQIDAAGLEPVVMVWLTPAWANDGRGQRALPDDPASITGFARWAADRWRQVTAWQVWNEPNSEDFLVGADPVAYTALLQAAYPAFHEGNSAVRVVFGGTQYQDADWIEAAYRAGVRGSFDVMATHGYQAVGDEPPTSPDDGTPYRLTAVGRVHEVMAANGDGAVPIWFTEFGWSSFATRPGAEPLDRGVTRDQQAQYLISTLQELERRFPYVERAYWYNERDRATGDPRLDNYGLLERDGNPKPVATAAATWSGDCRA</sequence>
<keyword evidence="6" id="KW-1185">Reference proteome</keyword>
<dbReference type="InterPro" id="IPR051923">
    <property type="entry name" value="Glycosyl_Hydrolase_39"/>
</dbReference>
<comment type="similarity">
    <text evidence="3">Belongs to the glycosyl hydrolase 5 (cellulase A) family.</text>
</comment>
<reference evidence="5 6" key="1">
    <citation type="submission" date="2024-03" db="EMBL/GenBank/DDBJ databases">
        <title>Draft genome sequence of Klenkia sp. LSe6-5.</title>
        <authorList>
            <person name="Duangmal K."/>
            <person name="Chantavorakit T."/>
        </authorList>
    </citation>
    <scope>NUCLEOTIDE SEQUENCE [LARGE SCALE GENOMIC DNA]</scope>
    <source>
        <strain evidence="5 6">LSe6-5</strain>
    </source>
</reference>
<protein>
    <submittedName>
        <fullName evidence="5">Cellulase family glycosylhydrolase</fullName>
    </submittedName>
</protein>
<accession>A0ABU8DXI8</accession>
<dbReference type="InterPro" id="IPR017853">
    <property type="entry name" value="GH"/>
</dbReference>
<organism evidence="5 6">
    <name type="scientific">Klenkia sesuvii</name>
    <dbReference type="NCBI Taxonomy" id="3103137"/>
    <lineage>
        <taxon>Bacteria</taxon>
        <taxon>Bacillati</taxon>
        <taxon>Actinomycetota</taxon>
        <taxon>Actinomycetes</taxon>
        <taxon>Geodermatophilales</taxon>
        <taxon>Geodermatophilaceae</taxon>
        <taxon>Klenkia</taxon>
    </lineage>
</organism>
<evidence type="ECO:0000313" key="5">
    <source>
        <dbReference type="EMBL" id="MEI4273211.1"/>
    </source>
</evidence>
<evidence type="ECO:0000313" key="6">
    <source>
        <dbReference type="Proteomes" id="UP001361570"/>
    </source>
</evidence>
<comment type="caution">
    <text evidence="5">The sequence shown here is derived from an EMBL/GenBank/DDBJ whole genome shotgun (WGS) entry which is preliminary data.</text>
</comment>
<proteinExistence type="inferred from homology"/>
<keyword evidence="1 3" id="KW-0378">Hydrolase</keyword>
<dbReference type="PANTHER" id="PTHR12631">
    <property type="entry name" value="ALPHA-L-IDURONIDASE"/>
    <property type="match status" value="1"/>
</dbReference>
<evidence type="ECO:0000259" key="4">
    <source>
        <dbReference type="Pfam" id="PF00150"/>
    </source>
</evidence>
<evidence type="ECO:0000256" key="1">
    <source>
        <dbReference type="ARBA" id="ARBA00022801"/>
    </source>
</evidence>
<dbReference type="SUPFAM" id="SSF51445">
    <property type="entry name" value="(Trans)glycosidases"/>
    <property type="match status" value="1"/>
</dbReference>
<dbReference type="RefSeq" id="WP_336405333.1">
    <property type="nucleotide sequence ID" value="NZ_JBAPLU010000018.1"/>
</dbReference>
<evidence type="ECO:0000256" key="2">
    <source>
        <dbReference type="ARBA" id="ARBA00023295"/>
    </source>
</evidence>
<gene>
    <name evidence="5" type="ORF">TEK04_15905</name>
</gene>
<dbReference type="EMBL" id="JBAPLU010000018">
    <property type="protein sequence ID" value="MEI4273211.1"/>
    <property type="molecule type" value="Genomic_DNA"/>
</dbReference>
<dbReference type="Proteomes" id="UP001361570">
    <property type="component" value="Unassembled WGS sequence"/>
</dbReference>
<name>A0ABU8DXI8_9ACTN</name>
<feature type="domain" description="Glycoside hydrolase family 5" evidence="4">
    <location>
        <begin position="35"/>
        <end position="278"/>
    </location>
</feature>
<dbReference type="PANTHER" id="PTHR12631:SF10">
    <property type="entry name" value="BETA-XYLOSIDASE-LIKE PROTEIN-RELATED"/>
    <property type="match status" value="1"/>
</dbReference>
<dbReference type="Pfam" id="PF00150">
    <property type="entry name" value="Cellulase"/>
    <property type="match status" value="1"/>
</dbReference>
<keyword evidence="2 3" id="KW-0326">Glycosidase</keyword>
<evidence type="ECO:0000256" key="3">
    <source>
        <dbReference type="RuleBase" id="RU361153"/>
    </source>
</evidence>
<dbReference type="InterPro" id="IPR001547">
    <property type="entry name" value="Glyco_hydro_5"/>
</dbReference>
<dbReference type="Gene3D" id="3.20.20.80">
    <property type="entry name" value="Glycosidases"/>
    <property type="match status" value="1"/>
</dbReference>